<dbReference type="GO" id="GO:0050982">
    <property type="term" value="P:detection of mechanical stimulus"/>
    <property type="evidence" value="ECO:0007669"/>
    <property type="project" value="TreeGrafter"/>
</dbReference>
<sequence length="383" mass="41654">MEQAEFCCWTTYGDRSGRSAGLKTQYPGHFPAASTVLYPREVTSPNIARLLLQSTIYGLGDPSLPASVPTVNRCISRARRPVVNILAGSSKASGQDISFAEENATDSNNLERAKEATEGIIGVIDALSELVVSRKRPNAKPTVISQGPFKIALQRQSCRDTGPQIVRPTGESDTWFRIPEFSTLFGQSCGESIAIENYETSLNPYFYANNSDKIKSPVASLKFRSDTGPVKVRNLQVPIDIMMPQKPGAVVVQTESGETTPTGQDVMSVHNINITEDASSVHVTVTPDIEGIPVRLFLGINSAPSRRVFSKATSLPSAVEALYSIPLGNSYLRPDPFQWLLSASDLGLTGSEQLFLADLPAHELRFWGPASHQDKELCNLDEV</sequence>
<dbReference type="InterPro" id="IPR051223">
    <property type="entry name" value="Polycystin"/>
</dbReference>
<accession>A0A8J9ZRV1</accession>
<protein>
    <submittedName>
        <fullName evidence="1">Hypp2130 protein</fullName>
    </submittedName>
</protein>
<dbReference type="GO" id="GO:0016020">
    <property type="term" value="C:membrane"/>
    <property type="evidence" value="ECO:0007669"/>
    <property type="project" value="TreeGrafter"/>
</dbReference>
<dbReference type="EMBL" id="OV696688">
    <property type="protein sequence ID" value="CAH1259013.1"/>
    <property type="molecule type" value="Genomic_DNA"/>
</dbReference>
<proteinExistence type="predicted"/>
<gene>
    <name evidence="1" type="primary">Hypp2130</name>
    <name evidence="1" type="ORF">BLAG_LOCUS16409</name>
</gene>
<organism evidence="1 2">
    <name type="scientific">Branchiostoma lanceolatum</name>
    <name type="common">Common lancelet</name>
    <name type="synonym">Amphioxus lanceolatum</name>
    <dbReference type="NCBI Taxonomy" id="7740"/>
    <lineage>
        <taxon>Eukaryota</taxon>
        <taxon>Metazoa</taxon>
        <taxon>Chordata</taxon>
        <taxon>Cephalochordata</taxon>
        <taxon>Leptocardii</taxon>
        <taxon>Amphioxiformes</taxon>
        <taxon>Branchiostomatidae</taxon>
        <taxon>Branchiostoma</taxon>
    </lineage>
</organism>
<keyword evidence="2" id="KW-1185">Reference proteome</keyword>
<dbReference type="Proteomes" id="UP000838412">
    <property type="component" value="Chromosome 3"/>
</dbReference>
<dbReference type="OrthoDB" id="10107017at2759"/>
<evidence type="ECO:0000313" key="2">
    <source>
        <dbReference type="Proteomes" id="UP000838412"/>
    </source>
</evidence>
<evidence type="ECO:0000313" key="1">
    <source>
        <dbReference type="EMBL" id="CAH1259013.1"/>
    </source>
</evidence>
<dbReference type="PANTHER" id="PTHR10877:SF194">
    <property type="entry name" value="LOCATION OF VULVA DEFECTIVE 1"/>
    <property type="match status" value="1"/>
</dbReference>
<reference evidence="1" key="1">
    <citation type="submission" date="2022-01" db="EMBL/GenBank/DDBJ databases">
        <authorList>
            <person name="Braso-Vives M."/>
        </authorList>
    </citation>
    <scope>NUCLEOTIDE SEQUENCE</scope>
</reference>
<dbReference type="GO" id="GO:0005262">
    <property type="term" value="F:calcium channel activity"/>
    <property type="evidence" value="ECO:0007669"/>
    <property type="project" value="TreeGrafter"/>
</dbReference>
<name>A0A8J9ZRV1_BRALA</name>
<dbReference type="AlphaFoldDB" id="A0A8J9ZRV1"/>
<dbReference type="PANTHER" id="PTHR10877">
    <property type="entry name" value="POLYCYSTIN FAMILY MEMBER"/>
    <property type="match status" value="1"/>
</dbReference>